<keyword evidence="2" id="KW-1185">Reference proteome</keyword>
<accession>A0ABD0KBF6</accession>
<dbReference type="AlphaFoldDB" id="A0ABD0KBF6"/>
<dbReference type="Proteomes" id="UP001519460">
    <property type="component" value="Unassembled WGS sequence"/>
</dbReference>
<sequence length="86" mass="9365">MPTTTWAGLSSPGCTWPAASRCTASTSEWTQETRNAVIAGKDDHLLASAALRHWRVKMGGLTLVVCRVLDRRRVPSPNVVLRGTSF</sequence>
<gene>
    <name evidence="1" type="ORF">BaRGS_00024400</name>
</gene>
<organism evidence="1 2">
    <name type="scientific">Batillaria attramentaria</name>
    <dbReference type="NCBI Taxonomy" id="370345"/>
    <lineage>
        <taxon>Eukaryota</taxon>
        <taxon>Metazoa</taxon>
        <taxon>Spiralia</taxon>
        <taxon>Lophotrochozoa</taxon>
        <taxon>Mollusca</taxon>
        <taxon>Gastropoda</taxon>
        <taxon>Caenogastropoda</taxon>
        <taxon>Sorbeoconcha</taxon>
        <taxon>Cerithioidea</taxon>
        <taxon>Batillariidae</taxon>
        <taxon>Batillaria</taxon>
    </lineage>
</organism>
<proteinExistence type="predicted"/>
<protein>
    <submittedName>
        <fullName evidence="1">Uncharacterized protein</fullName>
    </submittedName>
</protein>
<evidence type="ECO:0000313" key="1">
    <source>
        <dbReference type="EMBL" id="KAK7484395.1"/>
    </source>
</evidence>
<reference evidence="1 2" key="1">
    <citation type="journal article" date="2023" name="Sci. Data">
        <title>Genome assembly of the Korean intertidal mud-creeper Batillaria attramentaria.</title>
        <authorList>
            <person name="Patra A.K."/>
            <person name="Ho P.T."/>
            <person name="Jun S."/>
            <person name="Lee S.J."/>
            <person name="Kim Y."/>
            <person name="Won Y.J."/>
        </authorList>
    </citation>
    <scope>NUCLEOTIDE SEQUENCE [LARGE SCALE GENOMIC DNA]</scope>
    <source>
        <strain evidence="1">Wonlab-2016</strain>
    </source>
</reference>
<name>A0ABD0KBF6_9CAEN</name>
<evidence type="ECO:0000313" key="2">
    <source>
        <dbReference type="Proteomes" id="UP001519460"/>
    </source>
</evidence>
<comment type="caution">
    <text evidence="1">The sequence shown here is derived from an EMBL/GenBank/DDBJ whole genome shotgun (WGS) entry which is preliminary data.</text>
</comment>
<dbReference type="EMBL" id="JACVVK020000211">
    <property type="protein sequence ID" value="KAK7484395.1"/>
    <property type="molecule type" value="Genomic_DNA"/>
</dbReference>